<protein>
    <submittedName>
        <fullName evidence="3">Uncharacterized protein</fullName>
    </submittedName>
</protein>
<proteinExistence type="predicted"/>
<evidence type="ECO:0000256" key="1">
    <source>
        <dbReference type="SAM" id="MobiDB-lite"/>
    </source>
</evidence>
<dbReference type="Proteomes" id="UP000046393">
    <property type="component" value="Unplaced"/>
</dbReference>
<name>A0A0N5AR77_9BILA</name>
<evidence type="ECO:0000313" key="2">
    <source>
        <dbReference type="Proteomes" id="UP000046393"/>
    </source>
</evidence>
<dbReference type="WBParaSite" id="SMUV_0000721301-mRNA-1">
    <property type="protein sequence ID" value="SMUV_0000721301-mRNA-1"/>
    <property type="gene ID" value="SMUV_0000721301"/>
</dbReference>
<evidence type="ECO:0000313" key="3">
    <source>
        <dbReference type="WBParaSite" id="SMUV_0000721301-mRNA-1"/>
    </source>
</evidence>
<organism evidence="2 3">
    <name type="scientific">Syphacia muris</name>
    <dbReference type="NCBI Taxonomy" id="451379"/>
    <lineage>
        <taxon>Eukaryota</taxon>
        <taxon>Metazoa</taxon>
        <taxon>Ecdysozoa</taxon>
        <taxon>Nematoda</taxon>
        <taxon>Chromadorea</taxon>
        <taxon>Rhabditida</taxon>
        <taxon>Spirurina</taxon>
        <taxon>Oxyuridomorpha</taxon>
        <taxon>Oxyuroidea</taxon>
        <taxon>Oxyuridae</taxon>
        <taxon>Syphacia</taxon>
    </lineage>
</organism>
<reference evidence="3" key="1">
    <citation type="submission" date="2016-04" db="UniProtKB">
        <authorList>
            <consortium name="WormBaseParasite"/>
        </authorList>
    </citation>
    <scope>IDENTIFICATION</scope>
</reference>
<keyword evidence="2" id="KW-1185">Reference proteome</keyword>
<feature type="region of interest" description="Disordered" evidence="1">
    <location>
        <begin position="53"/>
        <end position="72"/>
    </location>
</feature>
<dbReference type="AlphaFoldDB" id="A0A0N5AR77"/>
<sequence length="72" mass="8672">MYELLDEPESGGKWARSEGREYLREEKQHVKRLVEKKKSIIVNDERYTLKKKEKEEDEEEQMTINVDRAAKC</sequence>
<accession>A0A0N5AR77</accession>